<accession>A0A5B7FAZ8</accession>
<dbReference type="AlphaFoldDB" id="A0A5B7FAZ8"/>
<organism evidence="1 2">
    <name type="scientific">Portunus trituberculatus</name>
    <name type="common">Swimming crab</name>
    <name type="synonym">Neptunus trituberculatus</name>
    <dbReference type="NCBI Taxonomy" id="210409"/>
    <lineage>
        <taxon>Eukaryota</taxon>
        <taxon>Metazoa</taxon>
        <taxon>Ecdysozoa</taxon>
        <taxon>Arthropoda</taxon>
        <taxon>Crustacea</taxon>
        <taxon>Multicrustacea</taxon>
        <taxon>Malacostraca</taxon>
        <taxon>Eumalacostraca</taxon>
        <taxon>Eucarida</taxon>
        <taxon>Decapoda</taxon>
        <taxon>Pleocyemata</taxon>
        <taxon>Brachyura</taxon>
        <taxon>Eubrachyura</taxon>
        <taxon>Portunoidea</taxon>
        <taxon>Portunidae</taxon>
        <taxon>Portuninae</taxon>
        <taxon>Portunus</taxon>
    </lineage>
</organism>
<reference evidence="1 2" key="1">
    <citation type="submission" date="2019-05" db="EMBL/GenBank/DDBJ databases">
        <title>Another draft genome of Portunus trituberculatus and its Hox gene families provides insights of decapod evolution.</title>
        <authorList>
            <person name="Jeong J.-H."/>
            <person name="Song I."/>
            <person name="Kim S."/>
            <person name="Choi T."/>
            <person name="Kim D."/>
            <person name="Ryu S."/>
            <person name="Kim W."/>
        </authorList>
    </citation>
    <scope>NUCLEOTIDE SEQUENCE [LARGE SCALE GENOMIC DNA]</scope>
    <source>
        <tissue evidence="1">Muscle</tissue>
    </source>
</reference>
<evidence type="ECO:0000313" key="1">
    <source>
        <dbReference type="EMBL" id="MPC41654.1"/>
    </source>
</evidence>
<protein>
    <submittedName>
        <fullName evidence="1">Uncharacterized protein</fullName>
    </submittedName>
</protein>
<evidence type="ECO:0000313" key="2">
    <source>
        <dbReference type="Proteomes" id="UP000324222"/>
    </source>
</evidence>
<dbReference type="Proteomes" id="UP000324222">
    <property type="component" value="Unassembled WGS sequence"/>
</dbReference>
<proteinExistence type="predicted"/>
<gene>
    <name evidence="1" type="ORF">E2C01_035254</name>
</gene>
<sequence>MSNATKKVSPKSLKEDDQDSVKKAIRLVSIIPPQVPQTGIDKTPKAPPLWGILRRDWRNRARYSNEIVIGGAQRRRQVNSISRRIRGEEKIKNVGRVSKAVQNTR</sequence>
<comment type="caution">
    <text evidence="1">The sequence shown here is derived from an EMBL/GenBank/DDBJ whole genome shotgun (WGS) entry which is preliminary data.</text>
</comment>
<dbReference type="EMBL" id="VSRR010005142">
    <property type="protein sequence ID" value="MPC41654.1"/>
    <property type="molecule type" value="Genomic_DNA"/>
</dbReference>
<name>A0A5B7FAZ8_PORTR</name>
<keyword evidence="2" id="KW-1185">Reference proteome</keyword>